<evidence type="ECO:0000256" key="3">
    <source>
        <dbReference type="ARBA" id="ARBA00022748"/>
    </source>
</evidence>
<dbReference type="SUPFAM" id="SSF82093">
    <property type="entry name" value="Heme chaperone CcmE"/>
    <property type="match status" value="1"/>
</dbReference>
<feature type="signal peptide" evidence="5">
    <location>
        <begin position="1"/>
        <end position="23"/>
    </location>
</feature>
<evidence type="ECO:0000256" key="2">
    <source>
        <dbReference type="ARBA" id="ARBA00022617"/>
    </source>
</evidence>
<keyword evidence="2" id="KW-0479">Metal-binding</keyword>
<evidence type="ECO:0000256" key="1">
    <source>
        <dbReference type="ARBA" id="ARBA00004370"/>
    </source>
</evidence>
<keyword evidence="4" id="KW-0472">Membrane</keyword>
<dbReference type="InterPro" id="IPR036127">
    <property type="entry name" value="CcmE-like_sf"/>
</dbReference>
<protein>
    <submittedName>
        <fullName evidence="6">Cytochrome c-type biogenesis protein CcmE, heme chaperone</fullName>
    </submittedName>
</protein>
<dbReference type="GO" id="GO:0005886">
    <property type="term" value="C:plasma membrane"/>
    <property type="evidence" value="ECO:0007669"/>
    <property type="project" value="InterPro"/>
</dbReference>
<dbReference type="InterPro" id="IPR004329">
    <property type="entry name" value="CcmE"/>
</dbReference>
<feature type="chain" id="PRO_5028429891" evidence="5">
    <location>
        <begin position="24"/>
        <end position="137"/>
    </location>
</feature>
<organism evidence="6">
    <name type="scientific">uncultured Aureispira sp</name>
    <dbReference type="NCBI Taxonomy" id="1331704"/>
    <lineage>
        <taxon>Bacteria</taxon>
        <taxon>Pseudomonadati</taxon>
        <taxon>Bacteroidota</taxon>
        <taxon>Saprospiria</taxon>
        <taxon>Saprospirales</taxon>
        <taxon>Saprospiraceae</taxon>
        <taxon>Aureispira</taxon>
        <taxon>environmental samples</taxon>
    </lineage>
</organism>
<reference evidence="6" key="1">
    <citation type="submission" date="2020-01" db="EMBL/GenBank/DDBJ databases">
        <authorList>
            <person name="Meier V. D."/>
            <person name="Meier V D."/>
        </authorList>
    </citation>
    <scope>NUCLEOTIDE SEQUENCE</scope>
    <source>
        <strain evidence="6">HLG_WM_MAG_10</strain>
    </source>
</reference>
<dbReference type="GO" id="GO:0017004">
    <property type="term" value="P:cytochrome complex assembly"/>
    <property type="evidence" value="ECO:0007669"/>
    <property type="project" value="UniProtKB-KW"/>
</dbReference>
<dbReference type="GO" id="GO:0020037">
    <property type="term" value="F:heme binding"/>
    <property type="evidence" value="ECO:0007669"/>
    <property type="project" value="InterPro"/>
</dbReference>
<keyword evidence="5" id="KW-0732">Signal</keyword>
<evidence type="ECO:0000313" key="6">
    <source>
        <dbReference type="EMBL" id="CAA6825747.1"/>
    </source>
</evidence>
<evidence type="ECO:0000256" key="5">
    <source>
        <dbReference type="SAM" id="SignalP"/>
    </source>
</evidence>
<dbReference type="GO" id="GO:0017003">
    <property type="term" value="P:protein-heme linkage"/>
    <property type="evidence" value="ECO:0007669"/>
    <property type="project" value="InterPro"/>
</dbReference>
<accession>A0A6S6U650</accession>
<evidence type="ECO:0000256" key="4">
    <source>
        <dbReference type="ARBA" id="ARBA00023136"/>
    </source>
</evidence>
<dbReference type="InterPro" id="IPR012340">
    <property type="entry name" value="NA-bd_OB-fold"/>
</dbReference>
<keyword evidence="3" id="KW-0201">Cytochrome c-type biogenesis</keyword>
<gene>
    <name evidence="6" type="ORF">HELGO_WM50297</name>
</gene>
<dbReference type="EMBL" id="CACVAQ010000368">
    <property type="protein sequence ID" value="CAA6825747.1"/>
    <property type="molecule type" value="Genomic_DNA"/>
</dbReference>
<sequence>MKKTHIIGLIAIAIAIASLISIAGDASTYTDFAAAIESPNTTHQVVGHLSIEKEVVYNPEVDANSFTFFMKDENGKEMKVLCQKEKPAEFERSEQIVLKGQMREDVFVAHDILLKCPSKYQDEQIQNSENIIYGVDA</sequence>
<name>A0A6S6U650_9BACT</name>
<comment type="subcellular location">
    <subcellularLocation>
        <location evidence="1">Membrane</location>
    </subcellularLocation>
</comment>
<dbReference type="AlphaFoldDB" id="A0A6S6U650"/>
<proteinExistence type="predicted"/>
<dbReference type="Gene3D" id="2.40.50.140">
    <property type="entry name" value="Nucleic acid-binding proteins"/>
    <property type="match status" value="1"/>
</dbReference>
<dbReference type="Pfam" id="PF03100">
    <property type="entry name" value="CcmE"/>
    <property type="match status" value="1"/>
</dbReference>
<keyword evidence="2" id="KW-0349">Heme</keyword>
<keyword evidence="2" id="KW-0408">Iron</keyword>